<dbReference type="EMBL" id="CP017675">
    <property type="protein sequence ID" value="APB33453.1"/>
    <property type="molecule type" value="Genomic_DNA"/>
</dbReference>
<dbReference type="AlphaFoldDB" id="A0A1J0AC04"/>
<evidence type="ECO:0000313" key="2">
    <source>
        <dbReference type="EMBL" id="APB33453.1"/>
    </source>
</evidence>
<keyword evidence="1 2" id="KW-0418">Kinase</keyword>
<dbReference type="OrthoDB" id="5291879at2"/>
<evidence type="ECO:0000256" key="1">
    <source>
        <dbReference type="PIRNR" id="PIRNR006221"/>
    </source>
</evidence>
<dbReference type="Gene3D" id="3.90.1200.10">
    <property type="match status" value="1"/>
</dbReference>
<dbReference type="InterPro" id="IPR016477">
    <property type="entry name" value="Fructo-/Ketosamine-3-kinase"/>
</dbReference>
<sequence>MNFWQEINQQISEITGRPFAGTPQGSRGGGCSHDNQFVGDGERQFFIKINRESELDLFSTEALGLQALSATNRMKIPQVFGWGVAGEKSYLILEYLALTNRGNWLFMGQNLAQLHRESRGKQFGWERDNYIGTTPQKNDWYSDWADFFCTCRLGYQLHLAQRRGGRFSEAKKLLIQVHKILSLMPVEPVLVHGDLWSGNAAFTQVGDPVIFDPAVYYGHREVDVAMSELFGGFPPEFYQGYQSEWPLESGYTQRKIIYNLYHVLNHFNLFGGAYWPQAERMMMQIIQAGD</sequence>
<keyword evidence="1" id="KW-0808">Transferase</keyword>
<dbReference type="SUPFAM" id="SSF56112">
    <property type="entry name" value="Protein kinase-like (PK-like)"/>
    <property type="match status" value="1"/>
</dbReference>
<organism evidence="2 3">
    <name type="scientific">Gloeomargarita lithophora Alchichica-D10</name>
    <dbReference type="NCBI Taxonomy" id="1188229"/>
    <lineage>
        <taxon>Bacteria</taxon>
        <taxon>Bacillati</taxon>
        <taxon>Cyanobacteriota</taxon>
        <taxon>Cyanophyceae</taxon>
        <taxon>Gloeomargaritales</taxon>
        <taxon>Gloeomargaritaceae</taxon>
        <taxon>Gloeomargarita</taxon>
    </lineage>
</organism>
<dbReference type="Pfam" id="PF03881">
    <property type="entry name" value="Fructosamin_kin"/>
    <property type="match status" value="1"/>
</dbReference>
<keyword evidence="3" id="KW-1185">Reference proteome</keyword>
<dbReference type="GO" id="GO:0016301">
    <property type="term" value="F:kinase activity"/>
    <property type="evidence" value="ECO:0007669"/>
    <property type="project" value="UniProtKB-UniRule"/>
</dbReference>
<dbReference type="PIRSF" id="PIRSF006221">
    <property type="entry name" value="Ketosamine-3-kinase"/>
    <property type="match status" value="1"/>
</dbReference>
<dbReference type="STRING" id="1188229.GlitD10_1133"/>
<dbReference type="PANTHER" id="PTHR12149:SF8">
    <property type="entry name" value="PROTEIN-RIBULOSAMINE 3-KINASE"/>
    <property type="match status" value="1"/>
</dbReference>
<dbReference type="Proteomes" id="UP000180235">
    <property type="component" value="Chromosome"/>
</dbReference>
<dbReference type="KEGG" id="glt:GlitD10_1133"/>
<gene>
    <name evidence="2" type="ORF">GlitD10_1133</name>
</gene>
<dbReference type="InterPro" id="IPR011009">
    <property type="entry name" value="Kinase-like_dom_sf"/>
</dbReference>
<protein>
    <submittedName>
        <fullName evidence="2">Fructosamine kinase</fullName>
    </submittedName>
</protein>
<proteinExistence type="inferred from homology"/>
<accession>A0A1J0AC04</accession>
<evidence type="ECO:0000313" key="3">
    <source>
        <dbReference type="Proteomes" id="UP000180235"/>
    </source>
</evidence>
<dbReference type="PANTHER" id="PTHR12149">
    <property type="entry name" value="FRUCTOSAMINE 3 KINASE-RELATED PROTEIN"/>
    <property type="match status" value="1"/>
</dbReference>
<name>A0A1J0AC04_9CYAN</name>
<comment type="similarity">
    <text evidence="1">Belongs to the fructosamine kinase family.</text>
</comment>
<reference evidence="2 3" key="1">
    <citation type="submission" date="2016-10" db="EMBL/GenBank/DDBJ databases">
        <title>Description of Gloeomargarita lithophora gen. nov., sp. nov., a thylakoid-bearing basal-branching cyanobacterium with intracellular carbonates, and proposal for Gloeomargaritales ord. nov.</title>
        <authorList>
            <person name="Moreira D."/>
            <person name="Tavera R."/>
            <person name="Benzerara K."/>
            <person name="Skouri-Panet F."/>
            <person name="Couradeau E."/>
            <person name="Gerard E."/>
            <person name="Loussert C."/>
            <person name="Novelo E."/>
            <person name="Zivanovic Y."/>
            <person name="Lopez-Garcia P."/>
        </authorList>
    </citation>
    <scope>NUCLEOTIDE SEQUENCE [LARGE SCALE GENOMIC DNA]</scope>
    <source>
        <strain evidence="2 3">D10</strain>
    </source>
</reference>
<dbReference type="Gene3D" id="3.30.200.20">
    <property type="entry name" value="Phosphorylase Kinase, domain 1"/>
    <property type="match status" value="1"/>
</dbReference>